<evidence type="ECO:0000256" key="6">
    <source>
        <dbReference type="ARBA" id="ARBA00038999"/>
    </source>
</evidence>
<evidence type="ECO:0000256" key="4">
    <source>
        <dbReference type="ARBA" id="ARBA00022840"/>
    </source>
</evidence>
<dbReference type="GO" id="GO:0005524">
    <property type="term" value="F:ATP binding"/>
    <property type="evidence" value="ECO:0007669"/>
    <property type="project" value="UniProtKB-KW"/>
</dbReference>
<accession>A0A914DYM2</accession>
<comment type="catalytic activity">
    <reaction evidence="9">
        <text>L-tyrosyl-[protein] + ATP = O-phospho-L-tyrosyl-[protein] + ADP + H(+)</text>
        <dbReference type="Rhea" id="RHEA:10596"/>
        <dbReference type="Rhea" id="RHEA-COMP:10136"/>
        <dbReference type="Rhea" id="RHEA-COMP:20101"/>
        <dbReference type="ChEBI" id="CHEBI:15378"/>
        <dbReference type="ChEBI" id="CHEBI:30616"/>
        <dbReference type="ChEBI" id="CHEBI:46858"/>
        <dbReference type="ChEBI" id="CHEBI:61978"/>
        <dbReference type="ChEBI" id="CHEBI:456216"/>
        <dbReference type="EC" id="2.7.12.2"/>
    </reaction>
</comment>
<organism evidence="12 13">
    <name type="scientific">Acrobeloides nanus</name>
    <dbReference type="NCBI Taxonomy" id="290746"/>
    <lineage>
        <taxon>Eukaryota</taxon>
        <taxon>Metazoa</taxon>
        <taxon>Ecdysozoa</taxon>
        <taxon>Nematoda</taxon>
        <taxon>Chromadorea</taxon>
        <taxon>Rhabditida</taxon>
        <taxon>Tylenchina</taxon>
        <taxon>Cephalobomorpha</taxon>
        <taxon>Cephaloboidea</taxon>
        <taxon>Cephalobidae</taxon>
        <taxon>Acrobeloides</taxon>
    </lineage>
</organism>
<evidence type="ECO:0000256" key="7">
    <source>
        <dbReference type="ARBA" id="ARBA00049014"/>
    </source>
</evidence>
<evidence type="ECO:0000256" key="10">
    <source>
        <dbReference type="SAM" id="MobiDB-lite"/>
    </source>
</evidence>
<dbReference type="WBParaSite" id="ACRNAN_scaffold4823.g7768.t1">
    <property type="protein sequence ID" value="ACRNAN_scaffold4823.g7768.t1"/>
    <property type="gene ID" value="ACRNAN_scaffold4823.g7768"/>
</dbReference>
<keyword evidence="2" id="KW-0547">Nucleotide-binding</keyword>
<evidence type="ECO:0000256" key="1">
    <source>
        <dbReference type="ARBA" id="ARBA00022679"/>
    </source>
</evidence>
<dbReference type="PANTHER" id="PTHR48013:SF9">
    <property type="entry name" value="DUAL SPECIFICITY MITOGEN-ACTIVATED PROTEIN KINASE KINASE 5"/>
    <property type="match status" value="1"/>
</dbReference>
<dbReference type="EC" id="2.7.12.2" evidence="6"/>
<dbReference type="AlphaFoldDB" id="A0A914DYM2"/>
<comment type="catalytic activity">
    <reaction evidence="7">
        <text>L-seryl-[protein] + ATP = O-phospho-L-seryl-[protein] + ADP + H(+)</text>
        <dbReference type="Rhea" id="RHEA:17989"/>
        <dbReference type="Rhea" id="RHEA-COMP:9863"/>
        <dbReference type="Rhea" id="RHEA-COMP:11604"/>
        <dbReference type="ChEBI" id="CHEBI:15378"/>
        <dbReference type="ChEBI" id="CHEBI:29999"/>
        <dbReference type="ChEBI" id="CHEBI:30616"/>
        <dbReference type="ChEBI" id="CHEBI:83421"/>
        <dbReference type="ChEBI" id="CHEBI:456216"/>
        <dbReference type="EC" id="2.7.12.2"/>
    </reaction>
</comment>
<dbReference type="PANTHER" id="PTHR48013">
    <property type="entry name" value="DUAL SPECIFICITY MITOGEN-ACTIVATED PROTEIN KINASE KINASE 5-RELATED"/>
    <property type="match status" value="1"/>
</dbReference>
<evidence type="ECO:0000256" key="8">
    <source>
        <dbReference type="ARBA" id="ARBA00049299"/>
    </source>
</evidence>
<dbReference type="Proteomes" id="UP000887540">
    <property type="component" value="Unplaced"/>
</dbReference>
<dbReference type="PROSITE" id="PS50011">
    <property type="entry name" value="PROTEIN_KINASE_DOM"/>
    <property type="match status" value="1"/>
</dbReference>
<dbReference type="InterPro" id="IPR000719">
    <property type="entry name" value="Prot_kinase_dom"/>
</dbReference>
<dbReference type="InterPro" id="IPR011009">
    <property type="entry name" value="Kinase-like_dom_sf"/>
</dbReference>
<evidence type="ECO:0000256" key="5">
    <source>
        <dbReference type="ARBA" id="ARBA00038035"/>
    </source>
</evidence>
<evidence type="ECO:0000256" key="2">
    <source>
        <dbReference type="ARBA" id="ARBA00022741"/>
    </source>
</evidence>
<evidence type="ECO:0000256" key="3">
    <source>
        <dbReference type="ARBA" id="ARBA00022777"/>
    </source>
</evidence>
<keyword evidence="12" id="KW-1185">Reference proteome</keyword>
<feature type="region of interest" description="Disordered" evidence="10">
    <location>
        <begin position="180"/>
        <end position="230"/>
    </location>
</feature>
<protein>
    <recommendedName>
        <fullName evidence="6">mitogen-activated protein kinase kinase</fullName>
        <ecNumber evidence="6">2.7.12.2</ecNumber>
    </recommendedName>
</protein>
<proteinExistence type="inferred from homology"/>
<feature type="compositionally biased region" description="Basic and acidic residues" evidence="10">
    <location>
        <begin position="200"/>
        <end position="224"/>
    </location>
</feature>
<dbReference type="Gene3D" id="1.10.510.10">
    <property type="entry name" value="Transferase(Phosphotransferase) domain 1"/>
    <property type="match status" value="1"/>
</dbReference>
<name>A0A914DYM2_9BILA</name>
<comment type="catalytic activity">
    <reaction evidence="8">
        <text>L-threonyl-[protein] + ATP = O-phospho-L-threonyl-[protein] + ADP + H(+)</text>
        <dbReference type="Rhea" id="RHEA:46608"/>
        <dbReference type="Rhea" id="RHEA-COMP:11060"/>
        <dbReference type="Rhea" id="RHEA-COMP:11605"/>
        <dbReference type="ChEBI" id="CHEBI:15378"/>
        <dbReference type="ChEBI" id="CHEBI:30013"/>
        <dbReference type="ChEBI" id="CHEBI:30616"/>
        <dbReference type="ChEBI" id="CHEBI:61977"/>
        <dbReference type="ChEBI" id="CHEBI:456216"/>
        <dbReference type="EC" id="2.7.12.2"/>
    </reaction>
</comment>
<reference evidence="13" key="1">
    <citation type="submission" date="2022-11" db="UniProtKB">
        <authorList>
            <consortium name="WormBaseParasite"/>
        </authorList>
    </citation>
    <scope>IDENTIFICATION</scope>
</reference>
<keyword evidence="1" id="KW-0808">Transferase</keyword>
<evidence type="ECO:0000313" key="12">
    <source>
        <dbReference type="Proteomes" id="UP000887540"/>
    </source>
</evidence>
<feature type="domain" description="Protein kinase" evidence="11">
    <location>
        <begin position="1"/>
        <end position="110"/>
    </location>
</feature>
<sequence length="230" mass="26571">MIGEVKTDTPVGTLRYCAPERFSRDYEYKVDVWSLGITLVEIALGYHPFEEDDENLFIILPTINSGIIDKIVAPLVAQYSQQAIDFIKACLTIEDKRRPTSRELRELSFYNNPTRSHEERKENIKAHLVKKPTLSTSRQSISELFDKLVDKSNPDLKTRFHETQTLLDKEDQDFQPVQATIEEKTKLPEIVTKPTASSKHKSESKKTNNGKEQEEAKKKYNIEKLEEDLE</sequence>
<keyword evidence="4" id="KW-0067">ATP-binding</keyword>
<evidence type="ECO:0000256" key="9">
    <source>
        <dbReference type="ARBA" id="ARBA00051693"/>
    </source>
</evidence>
<dbReference type="SUPFAM" id="SSF56112">
    <property type="entry name" value="Protein kinase-like (PK-like)"/>
    <property type="match status" value="1"/>
</dbReference>
<comment type="similarity">
    <text evidence="5">Belongs to the protein kinase superfamily. STE Ser/Thr protein kinase family. MAP kinase kinase subfamily.</text>
</comment>
<evidence type="ECO:0000259" key="11">
    <source>
        <dbReference type="PROSITE" id="PS50011"/>
    </source>
</evidence>
<keyword evidence="3" id="KW-0418">Kinase</keyword>
<evidence type="ECO:0000313" key="13">
    <source>
        <dbReference type="WBParaSite" id="ACRNAN_scaffold4823.g7768.t1"/>
    </source>
</evidence>
<dbReference type="GO" id="GO:0004708">
    <property type="term" value="F:MAP kinase kinase activity"/>
    <property type="evidence" value="ECO:0007669"/>
    <property type="project" value="UniProtKB-EC"/>
</dbReference>
<dbReference type="Pfam" id="PF00069">
    <property type="entry name" value="Pkinase"/>
    <property type="match status" value="1"/>
</dbReference>